<protein>
    <recommendedName>
        <fullName evidence="5 6">Pyrroline-5-carboxylate reductase</fullName>
        <shortName evidence="5">P5C reductase</shortName>
        <shortName evidence="5">P5CR</shortName>
        <ecNumber evidence="5 6">1.5.1.2</ecNumber>
    </recommendedName>
    <alternativeName>
        <fullName evidence="5">PCA reductase</fullName>
    </alternativeName>
</protein>
<feature type="domain" description="Pyrroline-5-carboxylate reductase dimerisation" evidence="10">
    <location>
        <begin position="150"/>
        <end position="253"/>
    </location>
</feature>
<keyword evidence="5 8" id="KW-0641">Proline biosynthesis</keyword>
<comment type="catalytic activity">
    <reaction evidence="5">
        <text>L-proline + NAD(+) = (S)-1-pyrroline-5-carboxylate + NADH + 2 H(+)</text>
        <dbReference type="Rhea" id="RHEA:14105"/>
        <dbReference type="ChEBI" id="CHEBI:15378"/>
        <dbReference type="ChEBI" id="CHEBI:17388"/>
        <dbReference type="ChEBI" id="CHEBI:57540"/>
        <dbReference type="ChEBI" id="CHEBI:57945"/>
        <dbReference type="ChEBI" id="CHEBI:60039"/>
        <dbReference type="EC" id="1.5.1.2"/>
    </reaction>
</comment>
<keyword evidence="5" id="KW-0963">Cytoplasm</keyword>
<dbReference type="InterPro" id="IPR000304">
    <property type="entry name" value="Pyrroline-COOH_reductase"/>
</dbReference>
<evidence type="ECO:0000256" key="2">
    <source>
        <dbReference type="ARBA" id="ARBA00022857"/>
    </source>
</evidence>
<evidence type="ECO:0000256" key="6">
    <source>
        <dbReference type="NCBIfam" id="TIGR00112"/>
    </source>
</evidence>
<dbReference type="InterPro" id="IPR029036">
    <property type="entry name" value="P5CR_dimer"/>
</dbReference>
<dbReference type="Proteomes" id="UP000177876">
    <property type="component" value="Unassembled WGS sequence"/>
</dbReference>
<dbReference type="GO" id="GO:0004735">
    <property type="term" value="F:pyrroline-5-carboxylate reductase activity"/>
    <property type="evidence" value="ECO:0007669"/>
    <property type="project" value="UniProtKB-UniRule"/>
</dbReference>
<reference evidence="11 12" key="1">
    <citation type="journal article" date="2016" name="Nat. Commun.">
        <title>Thousands of microbial genomes shed light on interconnected biogeochemical processes in an aquifer system.</title>
        <authorList>
            <person name="Anantharaman K."/>
            <person name="Brown C.T."/>
            <person name="Hug L.A."/>
            <person name="Sharon I."/>
            <person name="Castelle C.J."/>
            <person name="Probst A.J."/>
            <person name="Thomas B.C."/>
            <person name="Singh A."/>
            <person name="Wilkins M.J."/>
            <person name="Karaoz U."/>
            <person name="Brodie E.L."/>
            <person name="Williams K.H."/>
            <person name="Hubbard S.S."/>
            <person name="Banfield J.F."/>
        </authorList>
    </citation>
    <scope>NUCLEOTIDE SEQUENCE [LARGE SCALE GENOMIC DNA]</scope>
</reference>
<dbReference type="SUPFAM" id="SSF51735">
    <property type="entry name" value="NAD(P)-binding Rossmann-fold domains"/>
    <property type="match status" value="1"/>
</dbReference>
<gene>
    <name evidence="5" type="primary">proC</name>
    <name evidence="11" type="ORF">A2Y75_04590</name>
</gene>
<dbReference type="EMBL" id="MELK01000050">
    <property type="protein sequence ID" value="OFW56040.1"/>
    <property type="molecule type" value="Genomic_DNA"/>
</dbReference>
<evidence type="ECO:0000259" key="9">
    <source>
        <dbReference type="Pfam" id="PF03807"/>
    </source>
</evidence>
<dbReference type="PANTHER" id="PTHR11645">
    <property type="entry name" value="PYRROLINE-5-CARBOXYLATE REDUCTASE"/>
    <property type="match status" value="1"/>
</dbReference>
<name>A0A1F2WGT0_9ACTN</name>
<dbReference type="InterPro" id="IPR028939">
    <property type="entry name" value="P5C_Rdtase_cat_N"/>
</dbReference>
<dbReference type="GO" id="GO:0055129">
    <property type="term" value="P:L-proline biosynthetic process"/>
    <property type="evidence" value="ECO:0007669"/>
    <property type="project" value="UniProtKB-UniRule"/>
</dbReference>
<dbReference type="AlphaFoldDB" id="A0A1F2WGT0"/>
<proteinExistence type="inferred from homology"/>
<comment type="catalytic activity">
    <reaction evidence="5 8">
        <text>L-proline + NADP(+) = (S)-1-pyrroline-5-carboxylate + NADPH + 2 H(+)</text>
        <dbReference type="Rhea" id="RHEA:14109"/>
        <dbReference type="ChEBI" id="CHEBI:15378"/>
        <dbReference type="ChEBI" id="CHEBI:17388"/>
        <dbReference type="ChEBI" id="CHEBI:57783"/>
        <dbReference type="ChEBI" id="CHEBI:58349"/>
        <dbReference type="ChEBI" id="CHEBI:60039"/>
        <dbReference type="EC" id="1.5.1.2"/>
    </reaction>
</comment>
<comment type="similarity">
    <text evidence="1 5 8">Belongs to the pyrroline-5-carboxylate reductase family.</text>
</comment>
<comment type="caution">
    <text evidence="11">The sequence shown here is derived from an EMBL/GenBank/DDBJ whole genome shotgun (WGS) entry which is preliminary data.</text>
</comment>
<dbReference type="SUPFAM" id="SSF48179">
    <property type="entry name" value="6-phosphogluconate dehydrogenase C-terminal domain-like"/>
    <property type="match status" value="1"/>
</dbReference>
<evidence type="ECO:0000256" key="5">
    <source>
        <dbReference type="HAMAP-Rule" id="MF_01925"/>
    </source>
</evidence>
<evidence type="ECO:0000313" key="12">
    <source>
        <dbReference type="Proteomes" id="UP000177876"/>
    </source>
</evidence>
<evidence type="ECO:0000256" key="3">
    <source>
        <dbReference type="ARBA" id="ARBA00023002"/>
    </source>
</evidence>
<keyword evidence="5 8" id="KW-0028">Amino-acid biosynthesis</keyword>
<dbReference type="Pfam" id="PF03807">
    <property type="entry name" value="F420_oxidored"/>
    <property type="match status" value="1"/>
</dbReference>
<comment type="subcellular location">
    <subcellularLocation>
        <location evidence="5">Cytoplasm</location>
    </subcellularLocation>
</comment>
<dbReference type="Pfam" id="PF14748">
    <property type="entry name" value="P5CR_dimer"/>
    <property type="match status" value="1"/>
</dbReference>
<dbReference type="Gene3D" id="1.10.3730.10">
    <property type="entry name" value="ProC C-terminal domain-like"/>
    <property type="match status" value="1"/>
</dbReference>
<evidence type="ECO:0000256" key="4">
    <source>
        <dbReference type="ARBA" id="ARBA00058118"/>
    </source>
</evidence>
<dbReference type="InterPro" id="IPR036291">
    <property type="entry name" value="NAD(P)-bd_dom_sf"/>
</dbReference>
<dbReference type="UniPathway" id="UPA00098">
    <property type="reaction ID" value="UER00361"/>
</dbReference>
<organism evidence="11 12">
    <name type="scientific">Candidatus Solincola sediminis</name>
    <dbReference type="NCBI Taxonomy" id="1797199"/>
    <lineage>
        <taxon>Bacteria</taxon>
        <taxon>Bacillati</taxon>
        <taxon>Actinomycetota</taxon>
        <taxon>Candidatus Geothermincolia</taxon>
        <taxon>Candidatus Geothermincolales</taxon>
        <taxon>Candidatus Geothermincolaceae</taxon>
        <taxon>Candidatus Solincola</taxon>
    </lineage>
</organism>
<sequence length="254" mass="27105">MAEAIIKQLLQGGWASPEEVIISDVDSDRLNKMVADYGVEAASSNQAAAENVRIILLSVKPQKLETVLTELAVVVTPRQIVISIAMGKSTQFIETLLPPDVQVVRVMPNNPAMVGSAVSVISYGRFAREEAREAAMDIFSFLGEAYELDESLQDQAMALSGCGPAYFYIIAEALCDAAVKLGLDRALALKLASGTMIGSGRMLAESGMNPSALKDMVTSPGGSTIAALEMLEQNSVRAAFYEALTAAWKRAKEV</sequence>
<dbReference type="InterPro" id="IPR053790">
    <property type="entry name" value="P5CR-like_CS"/>
</dbReference>
<evidence type="ECO:0000313" key="11">
    <source>
        <dbReference type="EMBL" id="OFW56040.1"/>
    </source>
</evidence>
<dbReference type="STRING" id="1797197.A2Y75_04590"/>
<keyword evidence="2 5" id="KW-0521">NADP</keyword>
<feature type="domain" description="Pyrroline-5-carboxylate reductase catalytic N-terminal" evidence="9">
    <location>
        <begin position="1"/>
        <end position="86"/>
    </location>
</feature>
<dbReference type="PANTHER" id="PTHR11645:SF0">
    <property type="entry name" value="PYRROLINE-5-CARBOXYLATE REDUCTASE 3"/>
    <property type="match status" value="1"/>
</dbReference>
<evidence type="ECO:0000256" key="8">
    <source>
        <dbReference type="RuleBase" id="RU003903"/>
    </source>
</evidence>
<dbReference type="PIRSF" id="PIRSF000193">
    <property type="entry name" value="Pyrrol-5-carb_rd"/>
    <property type="match status" value="1"/>
</dbReference>
<comment type="function">
    <text evidence="4 5">Catalyzes the reduction of 1-pyrroline-5-carboxylate (PCA) to L-proline.</text>
</comment>
<dbReference type="PROSITE" id="PS00521">
    <property type="entry name" value="P5CR"/>
    <property type="match status" value="1"/>
</dbReference>
<dbReference type="HAMAP" id="MF_01925">
    <property type="entry name" value="P5C_reductase"/>
    <property type="match status" value="1"/>
</dbReference>
<evidence type="ECO:0000256" key="7">
    <source>
        <dbReference type="PIRSR" id="PIRSR000193-1"/>
    </source>
</evidence>
<accession>A0A1F2WGT0</accession>
<feature type="binding site" evidence="7">
    <location>
        <position position="45"/>
    </location>
    <ligand>
        <name>NADPH</name>
        <dbReference type="ChEBI" id="CHEBI:57783"/>
    </ligand>
</feature>
<dbReference type="Gene3D" id="3.40.50.720">
    <property type="entry name" value="NAD(P)-binding Rossmann-like Domain"/>
    <property type="match status" value="1"/>
</dbReference>
<dbReference type="EC" id="1.5.1.2" evidence="5 6"/>
<keyword evidence="3 5" id="KW-0560">Oxidoreductase</keyword>
<dbReference type="NCBIfam" id="TIGR00112">
    <property type="entry name" value="proC"/>
    <property type="match status" value="1"/>
</dbReference>
<comment type="pathway">
    <text evidence="5 8">Amino-acid biosynthesis; L-proline biosynthesis; L-proline from L-glutamate 5-semialdehyde: step 1/1.</text>
</comment>
<evidence type="ECO:0000259" key="10">
    <source>
        <dbReference type="Pfam" id="PF14748"/>
    </source>
</evidence>
<dbReference type="FunFam" id="1.10.3730.10:FF:000001">
    <property type="entry name" value="Pyrroline-5-carboxylate reductase"/>
    <property type="match status" value="1"/>
</dbReference>
<dbReference type="InterPro" id="IPR008927">
    <property type="entry name" value="6-PGluconate_DH-like_C_sf"/>
</dbReference>
<dbReference type="GO" id="GO:0005737">
    <property type="term" value="C:cytoplasm"/>
    <property type="evidence" value="ECO:0007669"/>
    <property type="project" value="UniProtKB-SubCell"/>
</dbReference>
<evidence type="ECO:0000256" key="1">
    <source>
        <dbReference type="ARBA" id="ARBA00005525"/>
    </source>
</evidence>